<dbReference type="Gene3D" id="1.10.10.10">
    <property type="entry name" value="Winged helix-like DNA-binding domain superfamily/Winged helix DNA-binding domain"/>
    <property type="match status" value="3"/>
</dbReference>
<dbReference type="InterPro" id="IPR004161">
    <property type="entry name" value="EFTu-like_2"/>
</dbReference>
<dbReference type="InterPro" id="IPR057335">
    <property type="entry name" value="Beta-barrel_SelB"/>
</dbReference>
<dbReference type="Pfam" id="PF25461">
    <property type="entry name" value="Beta-barrel_SelB"/>
    <property type="match status" value="1"/>
</dbReference>
<dbReference type="PROSITE" id="PS51722">
    <property type="entry name" value="G_TR_2"/>
    <property type="match status" value="1"/>
</dbReference>
<protein>
    <recommendedName>
        <fullName evidence="2">Selenocysteine-specific elongation factor</fullName>
    </recommendedName>
    <alternativeName>
        <fullName evidence="8">SelB translation factor</fullName>
    </alternativeName>
</protein>
<organism evidence="10 11">
    <name type="scientific">Desulfosalsimonas propionicica</name>
    <dbReference type="NCBI Taxonomy" id="332175"/>
    <lineage>
        <taxon>Bacteria</taxon>
        <taxon>Pseudomonadati</taxon>
        <taxon>Thermodesulfobacteriota</taxon>
        <taxon>Desulfobacteria</taxon>
        <taxon>Desulfobacterales</taxon>
        <taxon>Desulfosalsimonadaceae</taxon>
        <taxon>Desulfosalsimonas</taxon>
    </lineage>
</organism>
<reference evidence="10 11" key="1">
    <citation type="submission" date="2020-07" db="EMBL/GenBank/DDBJ databases">
        <title>Genomic Encyclopedia of Type Strains, Phase IV (KMG-IV): sequencing the most valuable type-strain genomes for metagenomic binning, comparative biology and taxonomic classification.</title>
        <authorList>
            <person name="Goeker M."/>
        </authorList>
    </citation>
    <scope>NUCLEOTIDE SEQUENCE [LARGE SCALE GENOMIC DNA]</scope>
    <source>
        <strain evidence="10 11">DSM 17721</strain>
    </source>
</reference>
<dbReference type="InterPro" id="IPR015191">
    <property type="entry name" value="SelB_WHD4"/>
</dbReference>
<dbReference type="AlphaFoldDB" id="A0A7W0CCA7"/>
<evidence type="ECO:0000313" key="10">
    <source>
        <dbReference type="EMBL" id="MBA2883081.1"/>
    </source>
</evidence>
<evidence type="ECO:0000256" key="6">
    <source>
        <dbReference type="ARBA" id="ARBA00023134"/>
    </source>
</evidence>
<comment type="caution">
    <text evidence="10">The sequence shown here is derived from an EMBL/GenBank/DDBJ whole genome shotgun (WGS) entry which is preliminary data.</text>
</comment>
<dbReference type="SUPFAM" id="SSF50465">
    <property type="entry name" value="EF-Tu/eEF-1alpha/eIF2-gamma C-terminal domain"/>
    <property type="match status" value="1"/>
</dbReference>
<dbReference type="InterPro" id="IPR009001">
    <property type="entry name" value="Transl_elong_EF1A/Init_IF2_C"/>
</dbReference>
<evidence type="ECO:0000256" key="5">
    <source>
        <dbReference type="ARBA" id="ARBA00022917"/>
    </source>
</evidence>
<evidence type="ECO:0000256" key="2">
    <source>
        <dbReference type="ARBA" id="ARBA00015953"/>
    </source>
</evidence>
<dbReference type="GO" id="GO:0003924">
    <property type="term" value="F:GTPase activity"/>
    <property type="evidence" value="ECO:0007669"/>
    <property type="project" value="InterPro"/>
</dbReference>
<dbReference type="CDD" id="cd03696">
    <property type="entry name" value="SelB_II"/>
    <property type="match status" value="1"/>
</dbReference>
<keyword evidence="3" id="KW-0963">Cytoplasm</keyword>
<dbReference type="InterPro" id="IPR027417">
    <property type="entry name" value="P-loop_NTPase"/>
</dbReference>
<evidence type="ECO:0000256" key="8">
    <source>
        <dbReference type="ARBA" id="ARBA00031615"/>
    </source>
</evidence>
<dbReference type="GO" id="GO:0003746">
    <property type="term" value="F:translation elongation factor activity"/>
    <property type="evidence" value="ECO:0007669"/>
    <property type="project" value="UniProtKB-KW"/>
</dbReference>
<comment type="function">
    <text evidence="7">Translation factor necessary for the incorporation of selenocysteine into proteins. It probably replaces EF-Tu for the insertion of selenocysteine directed by the UGA codon. SelB binds GTP and GDP.</text>
</comment>
<keyword evidence="6" id="KW-0342">GTP-binding</keyword>
<dbReference type="Pfam" id="PF00009">
    <property type="entry name" value="GTP_EFTU"/>
    <property type="match status" value="1"/>
</dbReference>
<sequence>MKQIILGTAGHIDHGKTSLIKAVSGTDTDRLKEEKRRGITIELGFAAIDLPSGLHIGVVDVPGHEKFVKNMVAGATGIDVVAVIIAADEGVMPQTREHMEICSLLGIRYGFVVLTKTDMVDEEWLELVTEDVTDFMADTFLEDSPIVPVSSVTRDGLDQFIETLDRYCMALPERTATGIFRLPIDRVFSMKGFGTVVTGTLVSGHVELGEQVMVYPSGITTKVRGIQVHDRSVESAEAGLRTAINFQGVDKYAVNRGDVLARPDTLIPTYMIDVELHLLESNERPLKNRQRVRFHIGTSQMPCHIVLIDRDVLEPGETALVQVRLEGPVVCVRDDRYVIRSYSPVRTLGGGRVLNPAPPKHKRFRKESMERIERLCDTDPQSLIASHIEMAGFAERSFAELKVLTSLSDKALDASLKKLLSDRTIIQTERSQRRFVHQSVFETFRKDVTELLSAYHKRHPLKAGMSKGELRSKLPDIETPRLFNQMLHLLLKTNEVVQNDDSVHLAGHQVTLETDQSDLKEKILGIYAEKGLQPPYFKELVQMLETDPAKAKNVLMHLVDEGRVIRVKEELFFHAGAISDLKARLIDFLQQNQEINPGAFKEMTGASRKYTIPLFEYFDSENITIRVGDVRKLRKKATAR</sequence>
<dbReference type="InterPro" id="IPR015190">
    <property type="entry name" value="Elong_fac_SelB-wing-hlx_typ-2"/>
</dbReference>
<accession>A0A7W0CCA7</accession>
<dbReference type="InterPro" id="IPR036388">
    <property type="entry name" value="WH-like_DNA-bd_sf"/>
</dbReference>
<dbReference type="EMBL" id="JACDUS010000016">
    <property type="protein sequence ID" value="MBA2883081.1"/>
    <property type="molecule type" value="Genomic_DNA"/>
</dbReference>
<dbReference type="InterPro" id="IPR009000">
    <property type="entry name" value="Transl_B-barrel_sf"/>
</dbReference>
<dbReference type="InterPro" id="IPR050055">
    <property type="entry name" value="EF-Tu_GTPase"/>
</dbReference>
<dbReference type="PANTHER" id="PTHR43721">
    <property type="entry name" value="ELONGATION FACTOR TU-RELATED"/>
    <property type="match status" value="1"/>
</dbReference>
<evidence type="ECO:0000256" key="1">
    <source>
        <dbReference type="ARBA" id="ARBA00004496"/>
    </source>
</evidence>
<dbReference type="RefSeq" id="WP_181552695.1">
    <property type="nucleotide sequence ID" value="NZ_JACDUS010000016.1"/>
</dbReference>
<dbReference type="Pfam" id="PF09107">
    <property type="entry name" value="WHD_3rd_SelB"/>
    <property type="match status" value="1"/>
</dbReference>
<evidence type="ECO:0000256" key="4">
    <source>
        <dbReference type="ARBA" id="ARBA00022741"/>
    </source>
</evidence>
<gene>
    <name evidence="10" type="ORF">HNR65_003438</name>
</gene>
<dbReference type="CDD" id="cd15491">
    <property type="entry name" value="selB_III"/>
    <property type="match status" value="1"/>
</dbReference>
<dbReference type="NCBIfam" id="TIGR00475">
    <property type="entry name" value="selB"/>
    <property type="match status" value="1"/>
</dbReference>
<dbReference type="SUPFAM" id="SSF46785">
    <property type="entry name" value="Winged helix' DNA-binding domain"/>
    <property type="match status" value="3"/>
</dbReference>
<dbReference type="GO" id="GO:0005525">
    <property type="term" value="F:GTP binding"/>
    <property type="evidence" value="ECO:0007669"/>
    <property type="project" value="UniProtKB-KW"/>
</dbReference>
<dbReference type="SUPFAM" id="SSF50447">
    <property type="entry name" value="Translation proteins"/>
    <property type="match status" value="1"/>
</dbReference>
<keyword evidence="5" id="KW-0648">Protein biosynthesis</keyword>
<evidence type="ECO:0000256" key="3">
    <source>
        <dbReference type="ARBA" id="ARBA00022490"/>
    </source>
</evidence>
<keyword evidence="10" id="KW-0251">Elongation factor</keyword>
<dbReference type="SUPFAM" id="SSF52540">
    <property type="entry name" value="P-loop containing nucleoside triphosphate hydrolases"/>
    <property type="match status" value="1"/>
</dbReference>
<name>A0A7W0CCA7_9BACT</name>
<dbReference type="Pfam" id="PF09106">
    <property type="entry name" value="WHD_2nd_SelB"/>
    <property type="match status" value="1"/>
</dbReference>
<keyword evidence="11" id="KW-1185">Reference proteome</keyword>
<evidence type="ECO:0000256" key="7">
    <source>
        <dbReference type="ARBA" id="ARBA00025526"/>
    </source>
</evidence>
<dbReference type="GO" id="GO:0003723">
    <property type="term" value="F:RNA binding"/>
    <property type="evidence" value="ECO:0007669"/>
    <property type="project" value="InterPro"/>
</dbReference>
<dbReference type="PANTHER" id="PTHR43721:SF22">
    <property type="entry name" value="ELONGATION FACTOR TU, MITOCHONDRIAL"/>
    <property type="match status" value="1"/>
</dbReference>
<dbReference type="Gene3D" id="3.40.50.300">
    <property type="entry name" value="P-loop containing nucleotide triphosphate hydrolases"/>
    <property type="match status" value="1"/>
</dbReference>
<dbReference type="InterPro" id="IPR000795">
    <property type="entry name" value="T_Tr_GTP-bd_dom"/>
</dbReference>
<evidence type="ECO:0000259" key="9">
    <source>
        <dbReference type="PROSITE" id="PS51722"/>
    </source>
</evidence>
<evidence type="ECO:0000313" key="11">
    <source>
        <dbReference type="Proteomes" id="UP000525298"/>
    </source>
</evidence>
<proteinExistence type="predicted"/>
<feature type="domain" description="Tr-type G" evidence="9">
    <location>
        <begin position="1"/>
        <end position="173"/>
    </location>
</feature>
<dbReference type="Proteomes" id="UP000525298">
    <property type="component" value="Unassembled WGS sequence"/>
</dbReference>
<dbReference type="Gene3D" id="2.40.30.10">
    <property type="entry name" value="Translation factors"/>
    <property type="match status" value="2"/>
</dbReference>
<dbReference type="CDD" id="cd04171">
    <property type="entry name" value="SelB"/>
    <property type="match status" value="1"/>
</dbReference>
<dbReference type="Pfam" id="PF03144">
    <property type="entry name" value="GTP_EFTU_D2"/>
    <property type="match status" value="1"/>
</dbReference>
<comment type="subcellular location">
    <subcellularLocation>
        <location evidence="1">Cytoplasm</location>
    </subcellularLocation>
</comment>
<dbReference type="GO" id="GO:0001514">
    <property type="term" value="P:selenocysteine incorporation"/>
    <property type="evidence" value="ECO:0007669"/>
    <property type="project" value="InterPro"/>
</dbReference>
<keyword evidence="4" id="KW-0547">Nucleotide-binding</keyword>
<dbReference type="GO" id="GO:0005829">
    <property type="term" value="C:cytosol"/>
    <property type="evidence" value="ECO:0007669"/>
    <property type="project" value="TreeGrafter"/>
</dbReference>
<dbReference type="InterPro" id="IPR036390">
    <property type="entry name" value="WH_DNA-bd_sf"/>
</dbReference>
<dbReference type="InterPro" id="IPR004535">
    <property type="entry name" value="Transl_elong_SelB"/>
</dbReference>